<keyword evidence="2" id="KW-1185">Reference proteome</keyword>
<sequence length="96" mass="10653">MSPRHSLARLIRTTKATLRNSQHAHSASELTNRKKYYRALARPTNAGDVCLECCAWKPFPLSTPIGADVYSSCVDCPLDDSQAIRAPKIHTTAGWR</sequence>
<name>A0AAV4TN14_9ARAC</name>
<dbReference type="Proteomes" id="UP001054837">
    <property type="component" value="Unassembled WGS sequence"/>
</dbReference>
<evidence type="ECO:0000313" key="2">
    <source>
        <dbReference type="Proteomes" id="UP001054837"/>
    </source>
</evidence>
<proteinExistence type="predicted"/>
<accession>A0AAV4TN14</accession>
<dbReference type="AlphaFoldDB" id="A0AAV4TN14"/>
<evidence type="ECO:0000313" key="1">
    <source>
        <dbReference type="EMBL" id="GIY47963.1"/>
    </source>
</evidence>
<reference evidence="1 2" key="1">
    <citation type="submission" date="2021-06" db="EMBL/GenBank/DDBJ databases">
        <title>Caerostris darwini draft genome.</title>
        <authorList>
            <person name="Kono N."/>
            <person name="Arakawa K."/>
        </authorList>
    </citation>
    <scope>NUCLEOTIDE SEQUENCE [LARGE SCALE GENOMIC DNA]</scope>
</reference>
<protein>
    <submittedName>
        <fullName evidence="1">Uncharacterized protein</fullName>
    </submittedName>
</protein>
<comment type="caution">
    <text evidence="1">The sequence shown here is derived from an EMBL/GenBank/DDBJ whole genome shotgun (WGS) entry which is preliminary data.</text>
</comment>
<gene>
    <name evidence="1" type="ORF">CDAR_405991</name>
</gene>
<dbReference type="EMBL" id="BPLQ01010037">
    <property type="protein sequence ID" value="GIY47963.1"/>
    <property type="molecule type" value="Genomic_DNA"/>
</dbReference>
<organism evidence="1 2">
    <name type="scientific">Caerostris darwini</name>
    <dbReference type="NCBI Taxonomy" id="1538125"/>
    <lineage>
        <taxon>Eukaryota</taxon>
        <taxon>Metazoa</taxon>
        <taxon>Ecdysozoa</taxon>
        <taxon>Arthropoda</taxon>
        <taxon>Chelicerata</taxon>
        <taxon>Arachnida</taxon>
        <taxon>Araneae</taxon>
        <taxon>Araneomorphae</taxon>
        <taxon>Entelegynae</taxon>
        <taxon>Araneoidea</taxon>
        <taxon>Araneidae</taxon>
        <taxon>Caerostris</taxon>
    </lineage>
</organism>